<dbReference type="NCBIfam" id="TIGR04123">
    <property type="entry name" value="P_estr_lig_assc"/>
    <property type="match status" value="1"/>
</dbReference>
<feature type="domain" description="Calcineurin-like phosphoesterase" evidence="1">
    <location>
        <begin position="27"/>
        <end position="128"/>
    </location>
</feature>
<proteinExistence type="predicted"/>
<dbReference type="GO" id="GO:0016787">
    <property type="term" value="F:hydrolase activity"/>
    <property type="evidence" value="ECO:0007669"/>
    <property type="project" value="UniProtKB-KW"/>
</dbReference>
<keyword evidence="2" id="KW-0255">Endonuclease</keyword>
<evidence type="ECO:0000313" key="3">
    <source>
        <dbReference type="Proteomes" id="UP001279553"/>
    </source>
</evidence>
<dbReference type="Gene3D" id="3.60.21.10">
    <property type="match status" value="1"/>
</dbReference>
<dbReference type="EMBL" id="JAWXYB010000018">
    <property type="protein sequence ID" value="MDX5931670.1"/>
    <property type="molecule type" value="Genomic_DNA"/>
</dbReference>
<dbReference type="InterPro" id="IPR029052">
    <property type="entry name" value="Metallo-depent_PP-like"/>
</dbReference>
<dbReference type="SUPFAM" id="SSF56300">
    <property type="entry name" value="Metallo-dependent phosphatases"/>
    <property type="match status" value="1"/>
</dbReference>
<dbReference type="RefSeq" id="WP_319614567.1">
    <property type="nucleotide sequence ID" value="NZ_JAWXYB010000018.1"/>
</dbReference>
<dbReference type="GO" id="GO:0004519">
    <property type="term" value="F:endonuclease activity"/>
    <property type="evidence" value="ECO:0007669"/>
    <property type="project" value="UniProtKB-KW"/>
</dbReference>
<keyword evidence="3" id="KW-1185">Reference proteome</keyword>
<dbReference type="PIRSF" id="PIRSF000887">
    <property type="entry name" value="Pesterase_MJ0037"/>
    <property type="match status" value="1"/>
</dbReference>
<dbReference type="PANTHER" id="PTHR39323">
    <property type="entry name" value="BLR1149 PROTEIN"/>
    <property type="match status" value="1"/>
</dbReference>
<keyword evidence="2" id="KW-0540">Nuclease</keyword>
<dbReference type="InterPro" id="IPR004843">
    <property type="entry name" value="Calcineurin-like_PHP"/>
</dbReference>
<protein>
    <submittedName>
        <fullName evidence="2">Ligase-associated DNA damage response endonuclease PdeM</fullName>
        <ecNumber evidence="2">3.1.-.-</ecNumber>
    </submittedName>
</protein>
<dbReference type="GO" id="GO:0016874">
    <property type="term" value="F:ligase activity"/>
    <property type="evidence" value="ECO:0007669"/>
    <property type="project" value="UniProtKB-KW"/>
</dbReference>
<keyword evidence="2" id="KW-0378">Hydrolase</keyword>
<dbReference type="AlphaFoldDB" id="A0AAW9DU29"/>
<organism evidence="2 3">
    <name type="scientific">Acidiphilium acidophilum</name>
    <name type="common">Thiobacillus acidophilus</name>
    <dbReference type="NCBI Taxonomy" id="76588"/>
    <lineage>
        <taxon>Bacteria</taxon>
        <taxon>Pseudomonadati</taxon>
        <taxon>Pseudomonadota</taxon>
        <taxon>Alphaproteobacteria</taxon>
        <taxon>Acetobacterales</taxon>
        <taxon>Acidocellaceae</taxon>
        <taxon>Acidiphilium</taxon>
    </lineage>
</organism>
<evidence type="ECO:0000313" key="2">
    <source>
        <dbReference type="EMBL" id="MDX5931670.1"/>
    </source>
</evidence>
<name>A0AAW9DU29_ACIAO</name>
<dbReference type="Proteomes" id="UP001279553">
    <property type="component" value="Unassembled WGS sequence"/>
</dbReference>
<dbReference type="InterPro" id="IPR026336">
    <property type="entry name" value="PdeM-like"/>
</dbReference>
<dbReference type="EC" id="3.1.-.-" evidence="2"/>
<evidence type="ECO:0000259" key="1">
    <source>
        <dbReference type="Pfam" id="PF00149"/>
    </source>
</evidence>
<dbReference type="InterPro" id="IPR024173">
    <property type="entry name" value="Pesterase_MJ0037-like"/>
</dbReference>
<dbReference type="PANTHER" id="PTHR39323:SF1">
    <property type="entry name" value="BLR1149 PROTEIN"/>
    <property type="match status" value="1"/>
</dbReference>
<reference evidence="2 3" key="1">
    <citation type="submission" date="2023-11" db="EMBL/GenBank/DDBJ databases">
        <title>MicrobeMod: A computational toolkit for identifying prokaryotic methylation and restriction-modification with nanopore sequencing.</title>
        <authorList>
            <person name="Crits-Christoph A."/>
            <person name="Kang S.C."/>
            <person name="Lee H."/>
            <person name="Ostrov N."/>
        </authorList>
    </citation>
    <scope>NUCLEOTIDE SEQUENCE [LARGE SCALE GENOMIC DNA]</scope>
    <source>
        <strain evidence="2 3">DSMZ 700</strain>
    </source>
</reference>
<sequence length="222" mass="24043">MNAAPIHRAGHRFMLDPAGVVIWPARRTLIVADLHLEKASASAARGSLVPPYDTRTTLDRLALLLRHYAPETVIALGDSFHDAAGPARLATEDAARLARLEAAHRFVWIAGNHDQGVGGMESWHEDHCVFRHEAGEVGAGMVEFSGHFHPRARIATRAAAIGRPCFVTDQHRVLLPSFGAYTGGLDVTAAPIRALFPRGGQVFMLSRDRVFAFPLAHAARAA</sequence>
<dbReference type="Pfam" id="PF00149">
    <property type="entry name" value="Metallophos"/>
    <property type="match status" value="1"/>
</dbReference>
<accession>A0AAW9DU29</accession>
<comment type="caution">
    <text evidence="2">The sequence shown here is derived from an EMBL/GenBank/DDBJ whole genome shotgun (WGS) entry which is preliminary data.</text>
</comment>
<keyword evidence="2" id="KW-0436">Ligase</keyword>
<gene>
    <name evidence="2" type="primary">pdeM</name>
    <name evidence="2" type="ORF">SIL87_12935</name>
</gene>